<keyword evidence="4 10" id="KW-0378">Hydrolase</keyword>
<evidence type="ECO:0000259" key="12">
    <source>
        <dbReference type="PROSITE" id="PS51864"/>
    </source>
</evidence>
<evidence type="ECO:0000256" key="10">
    <source>
        <dbReference type="PROSITE-ProRule" id="PRU01211"/>
    </source>
</evidence>
<feature type="binding site" evidence="10">
    <location>
        <position position="231"/>
    </location>
    <ligand>
        <name>Zn(2+)</name>
        <dbReference type="ChEBI" id="CHEBI:29105"/>
        <note>catalytic</note>
    </ligand>
</feature>
<dbReference type="EC" id="3.4.24.-" evidence="11"/>
<reference evidence="13" key="2">
    <citation type="submission" date="2020-07" db="EMBL/GenBank/DDBJ databases">
        <authorList>
            <person name="Klompen A.L."/>
            <person name="Macrander J."/>
            <person name="Reitzel A.M."/>
            <person name="Stampar S.N."/>
        </authorList>
    </citation>
    <scope>NUCLEOTIDE SEQUENCE</scope>
</reference>
<feature type="domain" description="Peptidase M12A" evidence="12">
    <location>
        <begin position="131"/>
        <end position="324"/>
    </location>
</feature>
<feature type="chain" id="PRO_5029038255" description="Metalloendopeptidase" evidence="11">
    <location>
        <begin position="28"/>
        <end position="339"/>
    </location>
</feature>
<protein>
    <recommendedName>
        <fullName evidence="11">Metalloendopeptidase</fullName>
        <ecNumber evidence="11">3.4.24.-</ecNumber>
    </recommendedName>
</protein>
<evidence type="ECO:0000256" key="11">
    <source>
        <dbReference type="RuleBase" id="RU361183"/>
    </source>
</evidence>
<evidence type="ECO:0000256" key="6">
    <source>
        <dbReference type="ARBA" id="ARBA00023049"/>
    </source>
</evidence>
<dbReference type="SUPFAM" id="SSF55486">
    <property type="entry name" value="Metalloproteases ('zincins'), catalytic domain"/>
    <property type="match status" value="1"/>
</dbReference>
<dbReference type="Gene3D" id="3.40.390.10">
    <property type="entry name" value="Collagenase (Catalytic Domain)"/>
    <property type="match status" value="1"/>
</dbReference>
<dbReference type="GO" id="GO:0004222">
    <property type="term" value="F:metalloendopeptidase activity"/>
    <property type="evidence" value="ECO:0007669"/>
    <property type="project" value="UniProtKB-UniRule"/>
</dbReference>
<dbReference type="FunFam" id="3.40.390.10:FF:000015">
    <property type="entry name" value="Meprin A subunit"/>
    <property type="match status" value="1"/>
</dbReference>
<evidence type="ECO:0000313" key="13">
    <source>
        <dbReference type="EMBL" id="QNH72382.1"/>
    </source>
</evidence>
<feature type="signal peptide" evidence="11">
    <location>
        <begin position="1"/>
        <end position="27"/>
    </location>
</feature>
<evidence type="ECO:0000256" key="8">
    <source>
        <dbReference type="ARBA" id="ARBA00023157"/>
    </source>
</evidence>
<dbReference type="GO" id="GO:0006508">
    <property type="term" value="P:proteolysis"/>
    <property type="evidence" value="ECO:0007669"/>
    <property type="project" value="UniProtKB-KW"/>
</dbReference>
<name>A0A7G7WYP3_9CNID</name>
<keyword evidence="7" id="KW-0865">Zymogen</keyword>
<dbReference type="CDD" id="cd04280">
    <property type="entry name" value="ZnMc_astacin_like"/>
    <property type="match status" value="1"/>
</dbReference>
<dbReference type="PANTHER" id="PTHR10127:SF780">
    <property type="entry name" value="METALLOENDOPEPTIDASE"/>
    <property type="match status" value="1"/>
</dbReference>
<evidence type="ECO:0000256" key="1">
    <source>
        <dbReference type="ARBA" id="ARBA00022670"/>
    </source>
</evidence>
<feature type="binding site" evidence="10">
    <location>
        <position position="221"/>
    </location>
    <ligand>
        <name>Zn(2+)</name>
        <dbReference type="ChEBI" id="CHEBI:29105"/>
        <note>catalytic</note>
    </ligand>
</feature>
<keyword evidence="2 10" id="KW-0479">Metal-binding</keyword>
<evidence type="ECO:0000256" key="9">
    <source>
        <dbReference type="ARBA" id="ARBA00023180"/>
    </source>
</evidence>
<proteinExistence type="evidence at transcript level"/>
<dbReference type="InterPro" id="IPR024079">
    <property type="entry name" value="MetalloPept_cat_dom_sf"/>
</dbReference>
<keyword evidence="9" id="KW-0325">Glycoprotein</keyword>
<keyword evidence="1 10" id="KW-0645">Protease</keyword>
<dbReference type="PROSITE" id="PS51864">
    <property type="entry name" value="ASTACIN"/>
    <property type="match status" value="1"/>
</dbReference>
<feature type="binding site" evidence="10">
    <location>
        <position position="225"/>
    </location>
    <ligand>
        <name>Zn(2+)</name>
        <dbReference type="ChEBI" id="CHEBI:29105"/>
        <note>catalytic</note>
    </ligand>
</feature>
<dbReference type="GO" id="GO:0008270">
    <property type="term" value="F:zinc ion binding"/>
    <property type="evidence" value="ECO:0007669"/>
    <property type="project" value="UniProtKB-UniRule"/>
</dbReference>
<reference evidence="13" key="1">
    <citation type="journal article" date="2020" name="Mar. Drugs">
        <title>Transcriptomic Analysis of Four Cerianthid (Cnidaria, Ceriantharia) Venoms.</title>
        <authorList>
            <person name="Klompen A.M.L."/>
            <person name="Macrander J."/>
            <person name="Reitzel A.M."/>
            <person name="Stampar S.N."/>
        </authorList>
    </citation>
    <scope>NUCLEOTIDE SEQUENCE</scope>
</reference>
<dbReference type="SMART" id="SM00235">
    <property type="entry name" value="ZnMc"/>
    <property type="match status" value="1"/>
</dbReference>
<dbReference type="EMBL" id="MT747448">
    <property type="protein sequence ID" value="QNH72382.1"/>
    <property type="molecule type" value="mRNA"/>
</dbReference>
<comment type="cofactor">
    <cofactor evidence="10 11">
        <name>Zn(2+)</name>
        <dbReference type="ChEBI" id="CHEBI:29105"/>
    </cofactor>
    <text evidence="10 11">Binds 1 zinc ion per subunit.</text>
</comment>
<dbReference type="Pfam" id="PF01400">
    <property type="entry name" value="Astacin"/>
    <property type="match status" value="1"/>
</dbReference>
<evidence type="ECO:0000256" key="7">
    <source>
        <dbReference type="ARBA" id="ARBA00023145"/>
    </source>
</evidence>
<keyword evidence="8" id="KW-1015">Disulfide bond</keyword>
<sequence>MMKMKLSEQIRLLIYFVLCIQATLTNPQGTRDDDVDEEGHLIRDDRELFMEVADEWDSRWGSPYDYDKRDELLQEDLYKDKRYVDVDKRYVDVDRTGRDQKVPKVGELFEGDIVMDESLRSLVLGEDTKRDAVIDQKYLWPRGRVPYVLKGLDNDVLKSFYEAIQDYNTHTCIRFVPRVFETDYLYIFPNQSMCYSSVGRHGGKQKISLGLGCSRKGIIIHELMHSLGFVHEQSRPDRDKYVKIFKKNIKKGLEHNFDKFSGKLVTHLGSPYDYDSVLHYNNHAFSTNGKDTIQAVGDSDRRFGQREGFSKNDLRQINKLYNCEYELQNESLMNDVLYD</sequence>
<organism evidence="13">
    <name type="scientific">Pachycerianthus borealis</name>
    <dbReference type="NCBI Taxonomy" id="2736680"/>
    <lineage>
        <taxon>Eukaryota</taxon>
        <taxon>Metazoa</taxon>
        <taxon>Cnidaria</taxon>
        <taxon>Anthozoa</taxon>
        <taxon>Ceriantharia</taxon>
        <taxon>Spirularia</taxon>
        <taxon>Cerianthidae</taxon>
        <taxon>Pachycerianthus</taxon>
    </lineage>
</organism>
<evidence type="ECO:0000256" key="2">
    <source>
        <dbReference type="ARBA" id="ARBA00022723"/>
    </source>
</evidence>
<dbReference type="InterPro" id="IPR006026">
    <property type="entry name" value="Peptidase_Metallo"/>
</dbReference>
<dbReference type="InterPro" id="IPR034035">
    <property type="entry name" value="Astacin-like_dom"/>
</dbReference>
<keyword evidence="5 10" id="KW-0862">Zinc</keyword>
<feature type="active site" evidence="10">
    <location>
        <position position="222"/>
    </location>
</feature>
<dbReference type="AlphaFoldDB" id="A0A7G7WYP3"/>
<dbReference type="PANTHER" id="PTHR10127">
    <property type="entry name" value="DISCOIDIN, CUB, EGF, LAMININ , AND ZINC METALLOPROTEASE DOMAIN CONTAINING"/>
    <property type="match status" value="1"/>
</dbReference>
<dbReference type="PRINTS" id="PR00480">
    <property type="entry name" value="ASTACIN"/>
</dbReference>
<keyword evidence="6 10" id="KW-0482">Metalloprotease</keyword>
<evidence type="ECO:0000256" key="4">
    <source>
        <dbReference type="ARBA" id="ARBA00022801"/>
    </source>
</evidence>
<dbReference type="InterPro" id="IPR001506">
    <property type="entry name" value="Peptidase_M12A"/>
</dbReference>
<accession>A0A7G7WYP3</accession>
<keyword evidence="3 11" id="KW-0732">Signal</keyword>
<evidence type="ECO:0000256" key="5">
    <source>
        <dbReference type="ARBA" id="ARBA00022833"/>
    </source>
</evidence>
<evidence type="ECO:0000256" key="3">
    <source>
        <dbReference type="ARBA" id="ARBA00022729"/>
    </source>
</evidence>
<comment type="caution">
    <text evidence="10">Lacks conserved residue(s) required for the propagation of feature annotation.</text>
</comment>